<organism evidence="1 2">
    <name type="scientific">Anaerobium acetethylicum</name>
    <dbReference type="NCBI Taxonomy" id="1619234"/>
    <lineage>
        <taxon>Bacteria</taxon>
        <taxon>Bacillati</taxon>
        <taxon>Bacillota</taxon>
        <taxon>Clostridia</taxon>
        <taxon>Lachnospirales</taxon>
        <taxon>Lachnospiraceae</taxon>
        <taxon>Anaerobium</taxon>
    </lineage>
</organism>
<dbReference type="AlphaFoldDB" id="A0A1D3TRX7"/>
<dbReference type="OrthoDB" id="95664at2"/>
<accession>A0A1D3TRX7</accession>
<name>A0A1D3TRX7_9FIRM</name>
<proteinExistence type="predicted"/>
<gene>
    <name evidence="1" type="ORF">SAMN05421730_100564</name>
</gene>
<dbReference type="Proteomes" id="UP000199315">
    <property type="component" value="Unassembled WGS sequence"/>
</dbReference>
<dbReference type="STRING" id="1619234.SAMN05421730_100564"/>
<dbReference type="RefSeq" id="WP_091231853.1">
    <property type="nucleotide sequence ID" value="NZ_FMKA01000005.1"/>
</dbReference>
<evidence type="ECO:0000313" key="2">
    <source>
        <dbReference type="Proteomes" id="UP000199315"/>
    </source>
</evidence>
<evidence type="ECO:0000313" key="1">
    <source>
        <dbReference type="EMBL" id="SCP96533.1"/>
    </source>
</evidence>
<dbReference type="EMBL" id="FMKA01000005">
    <property type="protein sequence ID" value="SCP96533.1"/>
    <property type="molecule type" value="Genomic_DNA"/>
</dbReference>
<keyword evidence="2" id="KW-1185">Reference proteome</keyword>
<reference evidence="1 2" key="1">
    <citation type="submission" date="2016-09" db="EMBL/GenBank/DDBJ databases">
        <authorList>
            <person name="Capua I."/>
            <person name="De Benedictis P."/>
            <person name="Joannis T."/>
            <person name="Lombin L.H."/>
            <person name="Cattoli G."/>
        </authorList>
    </citation>
    <scope>NUCLEOTIDE SEQUENCE [LARGE SCALE GENOMIC DNA]</scope>
    <source>
        <strain evidence="1 2">GluBS11</strain>
    </source>
</reference>
<protein>
    <recommendedName>
        <fullName evidence="3">Repeat domain-containing protein</fullName>
    </recommendedName>
</protein>
<evidence type="ECO:0008006" key="3">
    <source>
        <dbReference type="Google" id="ProtNLM"/>
    </source>
</evidence>
<sequence>MKINKKVISNLDKCYSIAPLYYKGKQHILVAAEKTDKCIMFDINGETEETVWDEPGGVMTMVQVPGTDGQFLATHKFYSPNDSKEAKIIVATPKKEGGWEIRTLAELPHVHRFDILQRNGVKYLIACTLKSGHEFKEDWSMPGKVYAAVLPDDLSVYNQDNQLQLTVVKDGMLKNHGYYKVVEDGVETSVISSEQGVFRFFPPESAAGEWKIEQLLDTPSSDAVLVDLDGDGEKELVVLAPFHGASISIYHKKNESYEKVYDYPEPAEFTHAIWGGILGGRPAAVVGHRQGCRNLIAFTYNKEKGSYETENIDENCGPANIYHYVNEGKDIFIATNREINEVAMYIIE</sequence>